<dbReference type="GO" id="GO:0003714">
    <property type="term" value="F:transcription corepressor activity"/>
    <property type="evidence" value="ECO:0000318"/>
    <property type="project" value="GO_Central"/>
</dbReference>
<dbReference type="InterPro" id="IPR009053">
    <property type="entry name" value="Prefoldin"/>
</dbReference>
<feature type="region of interest" description="Disordered" evidence="5">
    <location>
        <begin position="154"/>
        <end position="179"/>
    </location>
</feature>
<dbReference type="GO" id="GO:0003682">
    <property type="term" value="F:chromatin binding"/>
    <property type="evidence" value="ECO:0000318"/>
    <property type="project" value="GO_Central"/>
</dbReference>
<dbReference type="EnsemblPlants" id="Ma04_t00080.3">
    <property type="protein sequence ID" value="Ma04_p00080.3"/>
    <property type="gene ID" value="Ma04_g00080"/>
</dbReference>
<feature type="compositionally biased region" description="Basic and acidic residues" evidence="5">
    <location>
        <begin position="240"/>
        <end position="256"/>
    </location>
</feature>
<feature type="coiled-coil region" evidence="4">
    <location>
        <begin position="105"/>
        <end position="132"/>
    </location>
</feature>
<dbReference type="CDD" id="cd23159">
    <property type="entry name" value="Prefoldin_URI1"/>
    <property type="match status" value="1"/>
</dbReference>
<sequence>MEAAARGTITSLETLFPPDEAQKAARRVEEAIADRRNELLRVQGFVSDNSSLINLVRTLPEELSHDIMVPFGSAAFFPGRLVHTNEFLVLLGEGYYAERTAKQTMEILQRRGKALEGQVESLKATMVDLEAEAKFFDSTAAEAAEGLVEIREEYVEESEKKAPGSDSLDSKRDDMQMPDEDEEYARIMARLDELEKEELEDGSTSDDDNEENLAGDEVEDDETGDEDEDAESSSSFSTSDLKHEILEIKHKSEHPVQKARGQGQEMLGSIVSKQIGGITEQPLTDQPFSGDSKMQFPAVAHSFSNSGQSISKEVSRSSSSDAKFSFSKIEDSSNSTSRQISDRVSSGHKAFTGSIIEHDLGLPPIQSAKSNLGQASVSSSSKPVSRFKMQKGNR</sequence>
<evidence type="ECO:0000256" key="3">
    <source>
        <dbReference type="ARBA" id="ARBA00038295"/>
    </source>
</evidence>
<dbReference type="GO" id="GO:0000785">
    <property type="term" value="C:chromatin"/>
    <property type="evidence" value="ECO:0007669"/>
    <property type="project" value="EnsemblPlants"/>
</dbReference>
<dbReference type="Gramene" id="Ma04_t00080.2">
    <property type="protein sequence ID" value="Ma04_p00080.2"/>
    <property type="gene ID" value="Ma04_g00080"/>
</dbReference>
<dbReference type="KEGG" id="mus:103980466"/>
<reference evidence="7" key="2">
    <citation type="submission" date="2021-05" db="UniProtKB">
        <authorList>
            <consortium name="EnsemblPlants"/>
        </authorList>
    </citation>
    <scope>IDENTIFICATION</scope>
    <source>
        <strain evidence="7">subsp. malaccensis</strain>
    </source>
</reference>
<dbReference type="InterPro" id="IPR052255">
    <property type="entry name" value="RNA_pol_II_subunit5-mediator"/>
</dbReference>
<feature type="compositionally biased region" description="Basic and acidic residues" evidence="5">
    <location>
        <begin position="154"/>
        <end position="175"/>
    </location>
</feature>
<dbReference type="Pfam" id="PF02996">
    <property type="entry name" value="Prefoldin"/>
    <property type="match status" value="1"/>
</dbReference>
<dbReference type="GO" id="GO:2001243">
    <property type="term" value="P:negative regulation of intrinsic apoptotic signaling pathway"/>
    <property type="evidence" value="ECO:0000318"/>
    <property type="project" value="GO_Central"/>
</dbReference>
<dbReference type="Gene3D" id="1.10.287.370">
    <property type="match status" value="1"/>
</dbReference>
<feature type="compositionally biased region" description="Acidic residues" evidence="5">
    <location>
        <begin position="195"/>
        <end position="231"/>
    </location>
</feature>
<name>A0A804IJA4_MUSAM</name>
<feature type="region of interest" description="Disordered" evidence="5">
    <location>
        <begin position="362"/>
        <end position="394"/>
    </location>
</feature>
<dbReference type="SUPFAM" id="SSF46579">
    <property type="entry name" value="Prefoldin"/>
    <property type="match status" value="1"/>
</dbReference>
<keyword evidence="8" id="KW-1185">Reference proteome</keyword>
<dbReference type="OMA" id="HSVFPGQ"/>
<dbReference type="GO" id="GO:0005829">
    <property type="term" value="C:cytosol"/>
    <property type="evidence" value="ECO:0007669"/>
    <property type="project" value="EnsemblPlants"/>
</dbReference>
<dbReference type="GO" id="GO:0009409">
    <property type="term" value="P:response to cold"/>
    <property type="evidence" value="ECO:0007669"/>
    <property type="project" value="UniProtKB-ARBA"/>
</dbReference>
<dbReference type="GO" id="GO:0000122">
    <property type="term" value="P:negative regulation of transcription by RNA polymerase II"/>
    <property type="evidence" value="ECO:0000318"/>
    <property type="project" value="GO_Central"/>
</dbReference>
<gene>
    <name evidence="6" type="ORF">GSMUA_105460.1</name>
</gene>
<evidence type="ECO:0000256" key="2">
    <source>
        <dbReference type="ARBA" id="ARBA00023242"/>
    </source>
</evidence>
<feature type="compositionally biased region" description="Low complexity" evidence="5">
    <location>
        <begin position="309"/>
        <end position="327"/>
    </location>
</feature>
<keyword evidence="4" id="KW-0175">Coiled coil</keyword>
<organism evidence="7 8">
    <name type="scientific">Musa acuminata subsp. malaccensis</name>
    <name type="common">Wild banana</name>
    <name type="synonym">Musa malaccensis</name>
    <dbReference type="NCBI Taxonomy" id="214687"/>
    <lineage>
        <taxon>Eukaryota</taxon>
        <taxon>Viridiplantae</taxon>
        <taxon>Streptophyta</taxon>
        <taxon>Embryophyta</taxon>
        <taxon>Tracheophyta</taxon>
        <taxon>Spermatophyta</taxon>
        <taxon>Magnoliopsida</taxon>
        <taxon>Liliopsida</taxon>
        <taxon>Zingiberales</taxon>
        <taxon>Musaceae</taxon>
        <taxon>Musa</taxon>
    </lineage>
</organism>
<feature type="compositionally biased region" description="Polar residues" evidence="5">
    <location>
        <begin position="332"/>
        <end position="344"/>
    </location>
</feature>
<evidence type="ECO:0000256" key="5">
    <source>
        <dbReference type="SAM" id="MobiDB-lite"/>
    </source>
</evidence>
<dbReference type="EnsemblPlants" id="Ma04_t00080.2">
    <property type="protein sequence ID" value="Ma04_p00080.2"/>
    <property type="gene ID" value="Ma04_g00080"/>
</dbReference>
<evidence type="ECO:0000256" key="1">
    <source>
        <dbReference type="ARBA" id="ARBA00004123"/>
    </source>
</evidence>
<dbReference type="OrthoDB" id="21413at2759"/>
<comment type="similarity">
    <text evidence="3">Belongs to the RNA polymerase II subunit 5-mediating protein family.</text>
</comment>
<dbReference type="AlphaFoldDB" id="A0A804IJA4"/>
<dbReference type="GO" id="GO:0019212">
    <property type="term" value="F:phosphatase inhibitor activity"/>
    <property type="evidence" value="ECO:0000318"/>
    <property type="project" value="GO_Central"/>
</dbReference>
<dbReference type="GO" id="GO:0005634">
    <property type="term" value="C:nucleus"/>
    <property type="evidence" value="ECO:0007669"/>
    <property type="project" value="UniProtKB-SubCell"/>
</dbReference>
<dbReference type="InParanoid" id="A0A804IJA4"/>
<dbReference type="InterPro" id="IPR004127">
    <property type="entry name" value="Prefoldin_subunit_alpha"/>
</dbReference>
<comment type="subcellular location">
    <subcellularLocation>
        <location evidence="1">Nucleus</location>
    </subcellularLocation>
</comment>
<accession>A0A804IJA4</accession>
<dbReference type="PANTHER" id="PTHR15111:SF0">
    <property type="entry name" value="UNCONVENTIONAL PREFOLDIN RPB5 INTERACTOR 1"/>
    <property type="match status" value="1"/>
</dbReference>
<dbReference type="Proteomes" id="UP000012960">
    <property type="component" value="Unplaced"/>
</dbReference>
<feature type="region of interest" description="Disordered" evidence="5">
    <location>
        <begin position="304"/>
        <end position="347"/>
    </location>
</feature>
<proteinExistence type="inferred from homology"/>
<reference evidence="6" key="1">
    <citation type="submission" date="2021-03" db="EMBL/GenBank/DDBJ databases">
        <authorList>
            <consortium name="Genoscope - CEA"/>
            <person name="William W."/>
        </authorList>
    </citation>
    <scope>NUCLEOTIDE SEQUENCE</scope>
    <source>
        <strain evidence="6">Doubled-haploid Pahang</strain>
    </source>
</reference>
<evidence type="ECO:0000313" key="8">
    <source>
        <dbReference type="Proteomes" id="UP000012960"/>
    </source>
</evidence>
<dbReference type="Gramene" id="Ma04_t00080.3">
    <property type="protein sequence ID" value="Ma04_p00080.3"/>
    <property type="gene ID" value="Ma04_g00080"/>
</dbReference>
<feature type="region of interest" description="Disordered" evidence="5">
    <location>
        <begin position="195"/>
        <end position="264"/>
    </location>
</feature>
<keyword evidence="2" id="KW-0539">Nucleus</keyword>
<evidence type="ECO:0000313" key="7">
    <source>
        <dbReference type="EnsemblPlants" id="Ma04_p00080.2"/>
    </source>
</evidence>
<dbReference type="EMBL" id="HG996469">
    <property type="protein sequence ID" value="CAG1840752.1"/>
    <property type="molecule type" value="Genomic_DNA"/>
</dbReference>
<dbReference type="GO" id="GO:0006457">
    <property type="term" value="P:protein folding"/>
    <property type="evidence" value="ECO:0007669"/>
    <property type="project" value="UniProtKB-ARBA"/>
</dbReference>
<dbReference type="PANTHER" id="PTHR15111">
    <property type="entry name" value="RNA POLYMERASE II SUBUNIT 5-MEDIATING PROTEIN NNX3"/>
    <property type="match status" value="1"/>
</dbReference>
<evidence type="ECO:0000313" key="6">
    <source>
        <dbReference type="EMBL" id="CAG1840752.1"/>
    </source>
</evidence>
<protein>
    <submittedName>
        <fullName evidence="6">(wild Malaysian banana) hypothetical protein</fullName>
    </submittedName>
</protein>
<evidence type="ECO:0000256" key="4">
    <source>
        <dbReference type="SAM" id="Coils"/>
    </source>
</evidence>